<dbReference type="Proteomes" id="UP001202134">
    <property type="component" value="Unassembled WGS sequence"/>
</dbReference>
<proteinExistence type="predicted"/>
<keyword evidence="1" id="KW-1133">Transmembrane helix</keyword>
<name>A0ABT0KK80_9GAMM</name>
<accession>A0ABT0KK80</accession>
<dbReference type="RefSeq" id="WP_248954679.1">
    <property type="nucleotide sequence ID" value="NZ_JAKIKU010000001.1"/>
</dbReference>
<comment type="caution">
    <text evidence="2">The sequence shown here is derived from an EMBL/GenBank/DDBJ whole genome shotgun (WGS) entry which is preliminary data.</text>
</comment>
<organism evidence="2 3">
    <name type="scientific">Shewanella electrodiphila</name>
    <dbReference type="NCBI Taxonomy" id="934143"/>
    <lineage>
        <taxon>Bacteria</taxon>
        <taxon>Pseudomonadati</taxon>
        <taxon>Pseudomonadota</taxon>
        <taxon>Gammaproteobacteria</taxon>
        <taxon>Alteromonadales</taxon>
        <taxon>Shewanellaceae</taxon>
        <taxon>Shewanella</taxon>
    </lineage>
</organism>
<evidence type="ECO:0000313" key="3">
    <source>
        <dbReference type="Proteomes" id="UP001202134"/>
    </source>
</evidence>
<keyword evidence="1" id="KW-0812">Transmembrane</keyword>
<feature type="transmembrane region" description="Helical" evidence="1">
    <location>
        <begin position="76"/>
        <end position="97"/>
    </location>
</feature>
<feature type="transmembrane region" description="Helical" evidence="1">
    <location>
        <begin position="35"/>
        <end position="64"/>
    </location>
</feature>
<protein>
    <submittedName>
        <fullName evidence="2">Uncharacterized protein</fullName>
    </submittedName>
</protein>
<keyword evidence="3" id="KW-1185">Reference proteome</keyword>
<evidence type="ECO:0000256" key="1">
    <source>
        <dbReference type="SAM" id="Phobius"/>
    </source>
</evidence>
<feature type="transmembrane region" description="Helical" evidence="1">
    <location>
        <begin position="6"/>
        <end position="23"/>
    </location>
</feature>
<dbReference type="EMBL" id="JAKIKU010000001">
    <property type="protein sequence ID" value="MCL1044242.1"/>
    <property type="molecule type" value="Genomic_DNA"/>
</dbReference>
<gene>
    <name evidence="2" type="ORF">L2737_02690</name>
</gene>
<sequence>MGTSSIIFCIDVIITSLCMYVATKLSFVKADLKALLVIVSLVSVVALIPTIGWVLSLCLFIYLLMKVTNANLIDCFWVVAFTKLVTFMALLMLGSLFA</sequence>
<evidence type="ECO:0000313" key="2">
    <source>
        <dbReference type="EMBL" id="MCL1044242.1"/>
    </source>
</evidence>
<reference evidence="2 3" key="1">
    <citation type="submission" date="2022-01" db="EMBL/GenBank/DDBJ databases">
        <title>Whole genome-based taxonomy of the Shewanellaceae.</title>
        <authorList>
            <person name="Martin-Rodriguez A.J."/>
        </authorList>
    </citation>
    <scope>NUCLEOTIDE SEQUENCE [LARGE SCALE GENOMIC DNA]</scope>
    <source>
        <strain evidence="2 3">DSM 24955</strain>
    </source>
</reference>
<keyword evidence="1" id="KW-0472">Membrane</keyword>